<dbReference type="Proteomes" id="UP000515159">
    <property type="component" value="Chromosome 17"/>
</dbReference>
<feature type="signal peptide" evidence="6">
    <location>
        <begin position="1"/>
        <end position="20"/>
    </location>
</feature>
<dbReference type="SMART" id="SM00217">
    <property type="entry name" value="WAP"/>
    <property type="match status" value="2"/>
</dbReference>
<protein>
    <submittedName>
        <fullName evidence="9">WAP four-disulfide core domain protein 2-like isoform X1</fullName>
    </submittedName>
</protein>
<organism evidence="8 9">
    <name type="scientific">Geotrypetes seraphini</name>
    <name type="common">Gaboon caecilian</name>
    <name type="synonym">Caecilia seraphini</name>
    <dbReference type="NCBI Taxonomy" id="260995"/>
    <lineage>
        <taxon>Eukaryota</taxon>
        <taxon>Metazoa</taxon>
        <taxon>Chordata</taxon>
        <taxon>Craniata</taxon>
        <taxon>Vertebrata</taxon>
        <taxon>Euteleostomi</taxon>
        <taxon>Amphibia</taxon>
        <taxon>Gymnophiona</taxon>
        <taxon>Geotrypetes</taxon>
    </lineage>
</organism>
<feature type="chain" id="PRO_5027538424" evidence="6">
    <location>
        <begin position="21"/>
        <end position="125"/>
    </location>
</feature>
<dbReference type="PROSITE" id="PS51390">
    <property type="entry name" value="WAP"/>
    <property type="match status" value="2"/>
</dbReference>
<evidence type="ECO:0000256" key="6">
    <source>
        <dbReference type="SAM" id="SignalP"/>
    </source>
</evidence>
<sequence>MKAAGSTSVLLALLVLYTDAYPTTSKEEHPGVCPKVRELELGKCYSECKSDSDCQYFMKCCNTVCDTLACKSPNDKPGLCPEVIPAESCPSMNTCKLDSQCPNTLKCCQSGCSKFSCQSPTAETI</sequence>
<dbReference type="InterPro" id="IPR008197">
    <property type="entry name" value="WAP_dom"/>
</dbReference>
<feature type="domain" description="WAP" evidence="7">
    <location>
        <begin position="73"/>
        <end position="121"/>
    </location>
</feature>
<keyword evidence="5" id="KW-1015">Disulfide bond</keyword>
<dbReference type="PANTHER" id="PTHR19441:SF34">
    <property type="entry name" value="WAP FOUR-DISULFIDE CORE DOMAIN PROTEIN 2"/>
    <property type="match status" value="1"/>
</dbReference>
<dbReference type="InterPro" id="IPR036645">
    <property type="entry name" value="Elafin-like_sf"/>
</dbReference>
<proteinExistence type="predicted"/>
<dbReference type="GO" id="GO:0019731">
    <property type="term" value="P:antibacterial humoral response"/>
    <property type="evidence" value="ECO:0007669"/>
    <property type="project" value="TreeGrafter"/>
</dbReference>
<evidence type="ECO:0000256" key="4">
    <source>
        <dbReference type="ARBA" id="ARBA00022737"/>
    </source>
</evidence>
<keyword evidence="4" id="KW-0677">Repeat</keyword>
<gene>
    <name evidence="9" type="primary">LOC117351296</name>
</gene>
<evidence type="ECO:0000256" key="5">
    <source>
        <dbReference type="ARBA" id="ARBA00023157"/>
    </source>
</evidence>
<name>A0A6P8PEG1_GEOSA</name>
<dbReference type="Pfam" id="PF00095">
    <property type="entry name" value="WAP"/>
    <property type="match status" value="2"/>
</dbReference>
<evidence type="ECO:0000256" key="1">
    <source>
        <dbReference type="ARBA" id="ARBA00004613"/>
    </source>
</evidence>
<feature type="domain" description="WAP" evidence="7">
    <location>
        <begin position="26"/>
        <end position="72"/>
    </location>
</feature>
<accession>A0A6P8PEG1</accession>
<dbReference type="KEGG" id="gsh:117351296"/>
<dbReference type="RefSeq" id="XP_033782304.1">
    <property type="nucleotide sequence ID" value="XM_033926413.1"/>
</dbReference>
<dbReference type="OrthoDB" id="6060011at2759"/>
<dbReference type="InParanoid" id="A0A6P8PEG1"/>
<dbReference type="PANTHER" id="PTHR19441">
    <property type="entry name" value="WHEY ACDIC PROTEIN WAP"/>
    <property type="match status" value="1"/>
</dbReference>
<evidence type="ECO:0000313" key="8">
    <source>
        <dbReference type="Proteomes" id="UP000515159"/>
    </source>
</evidence>
<comment type="subcellular location">
    <subcellularLocation>
        <location evidence="1">Secreted</location>
    </subcellularLocation>
</comment>
<dbReference type="GO" id="GO:0045087">
    <property type="term" value="P:innate immune response"/>
    <property type="evidence" value="ECO:0007669"/>
    <property type="project" value="TreeGrafter"/>
</dbReference>
<dbReference type="GO" id="GO:0005615">
    <property type="term" value="C:extracellular space"/>
    <property type="evidence" value="ECO:0007669"/>
    <property type="project" value="TreeGrafter"/>
</dbReference>
<evidence type="ECO:0000256" key="3">
    <source>
        <dbReference type="ARBA" id="ARBA00022729"/>
    </source>
</evidence>
<dbReference type="Gene3D" id="4.10.75.10">
    <property type="entry name" value="Elafin-like"/>
    <property type="match status" value="2"/>
</dbReference>
<dbReference type="GeneID" id="117351296"/>
<keyword evidence="8" id="KW-1185">Reference proteome</keyword>
<dbReference type="GO" id="GO:0004867">
    <property type="term" value="F:serine-type endopeptidase inhibitor activity"/>
    <property type="evidence" value="ECO:0007669"/>
    <property type="project" value="TreeGrafter"/>
</dbReference>
<reference evidence="9" key="1">
    <citation type="submission" date="2025-08" db="UniProtKB">
        <authorList>
            <consortium name="RefSeq"/>
        </authorList>
    </citation>
    <scope>IDENTIFICATION</scope>
</reference>
<keyword evidence="3 6" id="KW-0732">Signal</keyword>
<dbReference type="AlphaFoldDB" id="A0A6P8PEG1"/>
<dbReference type="SUPFAM" id="SSF57256">
    <property type="entry name" value="Elafin-like"/>
    <property type="match status" value="2"/>
</dbReference>
<keyword evidence="2" id="KW-0964">Secreted</keyword>
<dbReference type="InterPro" id="IPR050514">
    <property type="entry name" value="WAP_four-disulfide_core"/>
</dbReference>
<evidence type="ECO:0000259" key="7">
    <source>
        <dbReference type="PROSITE" id="PS51390"/>
    </source>
</evidence>
<evidence type="ECO:0000256" key="2">
    <source>
        <dbReference type="ARBA" id="ARBA00022525"/>
    </source>
</evidence>
<evidence type="ECO:0000313" key="9">
    <source>
        <dbReference type="RefSeq" id="XP_033782304.1"/>
    </source>
</evidence>